<dbReference type="AlphaFoldDB" id="A0A2P6NPI8"/>
<evidence type="ECO:0000256" key="7">
    <source>
        <dbReference type="PROSITE-ProRule" id="PRU00175"/>
    </source>
</evidence>
<dbReference type="InterPro" id="IPR057780">
    <property type="entry name" value="Beta-prop_Vps41"/>
</dbReference>
<comment type="caution">
    <text evidence="11">The sequence shown here is derived from an EMBL/GenBank/DDBJ whole genome shotgun (WGS) entry which is preliminary data.</text>
</comment>
<dbReference type="GO" id="GO:0009267">
    <property type="term" value="P:cellular response to starvation"/>
    <property type="evidence" value="ECO:0007669"/>
    <property type="project" value="TreeGrafter"/>
</dbReference>
<dbReference type="InterPro" id="IPR015943">
    <property type="entry name" value="WD40/YVTN_repeat-like_dom_sf"/>
</dbReference>
<dbReference type="PANTHER" id="PTHR12616">
    <property type="entry name" value="VACUOLAR PROTEIN SORTING VPS41"/>
    <property type="match status" value="1"/>
</dbReference>
<dbReference type="Gene3D" id="2.130.10.10">
    <property type="entry name" value="YVTN repeat-like/Quinoprotein amine dehydrogenase"/>
    <property type="match status" value="1"/>
</dbReference>
<name>A0A2P6NPI8_9EUKA</name>
<gene>
    <name evidence="11" type="ORF">PROFUN_06143</name>
</gene>
<feature type="compositionally biased region" description="Acidic residues" evidence="9">
    <location>
        <begin position="9"/>
        <end position="25"/>
    </location>
</feature>
<dbReference type="FunCoup" id="A0A2P6NPI8">
    <property type="interactions" value="465"/>
</dbReference>
<dbReference type="InterPro" id="IPR000547">
    <property type="entry name" value="Clathrin_H-chain/VPS_repeat"/>
</dbReference>
<reference evidence="11 12" key="1">
    <citation type="journal article" date="2018" name="Genome Biol. Evol.">
        <title>Multiple Roots of Fruiting Body Formation in Amoebozoa.</title>
        <authorList>
            <person name="Hillmann F."/>
            <person name="Forbes G."/>
            <person name="Novohradska S."/>
            <person name="Ferling I."/>
            <person name="Riege K."/>
            <person name="Groth M."/>
            <person name="Westermann M."/>
            <person name="Marz M."/>
            <person name="Spaller T."/>
            <person name="Winckler T."/>
            <person name="Schaap P."/>
            <person name="Glockner G."/>
        </authorList>
    </citation>
    <scope>NUCLEOTIDE SEQUENCE [LARGE SCALE GENOMIC DNA]</scope>
    <source>
        <strain evidence="11 12">Jena</strain>
    </source>
</reference>
<keyword evidence="7" id="KW-0862">Zinc</keyword>
<dbReference type="SUPFAM" id="SSF50978">
    <property type="entry name" value="WD40 repeat-like"/>
    <property type="match status" value="1"/>
</dbReference>
<keyword evidence="5 6" id="KW-0653">Protein transport</keyword>
<dbReference type="InterPro" id="IPR036322">
    <property type="entry name" value="WD40_repeat_dom_sf"/>
</dbReference>
<keyword evidence="4 6" id="KW-0813">Transport</keyword>
<evidence type="ECO:0000313" key="12">
    <source>
        <dbReference type="Proteomes" id="UP000241769"/>
    </source>
</evidence>
<dbReference type="EMBL" id="MDYQ01000038">
    <property type="protein sequence ID" value="PRP85869.1"/>
    <property type="molecule type" value="Genomic_DNA"/>
</dbReference>
<keyword evidence="7" id="KW-0479">Metal-binding</keyword>
<dbReference type="GO" id="GO:0005770">
    <property type="term" value="C:late endosome"/>
    <property type="evidence" value="ECO:0007669"/>
    <property type="project" value="UniProtKB-SubCell"/>
</dbReference>
<dbReference type="OrthoDB" id="244107at2759"/>
<dbReference type="InParanoid" id="A0A2P6NPI8"/>
<dbReference type="InterPro" id="IPR001841">
    <property type="entry name" value="Znf_RING"/>
</dbReference>
<dbReference type="InterPro" id="IPR011990">
    <property type="entry name" value="TPR-like_helical_dom_sf"/>
</dbReference>
<sequence length="883" mass="101942">MQDRKDTESQDEEDLTEDISSDGIDDIGNTSDEGECISQEQDEPKLKYQRLGSHVSDILRKDLARCTVVHQKFLAMGTHSGAIHILDLHGNEVKRFNSHNLPINDLSVDVAGRVVINSLYTDEVIEYSSPKSLFAIALDPEFSKKSNKSFAVGGKRGELIINSQRWFGRRDNIIHSGEGAIYNIKWAGSLIAWCNDAGVKVYDCDTEQRISFIDRPKESPRPDLYKCQLCWESTTRLLIGWADSVKIAQVIERTNDTDDSKKFPDRYIQITSMRVFFPPKPYAHRIRRFQTDYYICGIAPFGEYIITLAYLEDEDNPKLTRGLRPEFRIISRNNKEISSDALTVHGYEQYKSQQYSLGSMSEESMYYVVSPRDIVVARPRDLDDHVAWLMERKKYEAALRVARQSEALLNVHKLVDIAGKYIQELITEKQPEKAAELCSKILQKDPLLWNKWIDVFIREGYLKAVVDFIPVGKPTLDSAVYENILVKFLETPADHGKLLSVVEEWPATVYDPNKILYHLELMEPLSDTLLDVQAKLYTYVKRFDKTMNILLKRKRPNALQYIENYELFEAVRSKVLLLMDYDSKKAVKMLVTHIDQIPVPEVVEQLRPYPLMLHSYLHALFLKDPQVGSTYHELQVGLYAQYDYSYLMTFLKQSDHWALGLENAYQICEERNYYPEMVYILGRMGRVKQALQLLIERIGDVKTAIEFIDTQNDDELWEDLIDYSMKNPKFVSGLLEHIGAYIDPVRLIKRIPMGMEVKNLRDRIVKIISDYHLQMSLREGCNEILKADCVDLIQRLHRSNRRGVRVAQDHRCPICDDNILTQKDVIIFGCRHIYHQSCLRVGEEGKRSSSEVVRCVLCQTQSKRGKTSSYIQVARKIGPNVAT</sequence>
<proteinExistence type="inferred from homology"/>
<dbReference type="GO" id="GO:0030897">
    <property type="term" value="C:HOPS complex"/>
    <property type="evidence" value="ECO:0007669"/>
    <property type="project" value="UniProtKB-UniRule"/>
</dbReference>
<dbReference type="InterPro" id="IPR013083">
    <property type="entry name" value="Znf_RING/FYVE/PHD"/>
</dbReference>
<dbReference type="SMART" id="SM00299">
    <property type="entry name" value="CLH"/>
    <property type="match status" value="1"/>
</dbReference>
<dbReference type="GO" id="GO:0006623">
    <property type="term" value="P:protein targeting to vacuole"/>
    <property type="evidence" value="ECO:0007669"/>
    <property type="project" value="InterPro"/>
</dbReference>
<dbReference type="PROSITE" id="PS50089">
    <property type="entry name" value="ZF_RING_2"/>
    <property type="match status" value="1"/>
</dbReference>
<dbReference type="GO" id="GO:0016236">
    <property type="term" value="P:macroautophagy"/>
    <property type="evidence" value="ECO:0007669"/>
    <property type="project" value="TreeGrafter"/>
</dbReference>
<comment type="subcellular location">
    <subcellularLocation>
        <location evidence="1">Cytoplasmic vesicle</location>
        <location evidence="1">Clathrin-coated vesicle</location>
    </subcellularLocation>
    <subcellularLocation>
        <location evidence="2">Late endosome</location>
    </subcellularLocation>
</comment>
<dbReference type="STRING" id="1890364.A0A2P6NPI8"/>
<evidence type="ECO:0000256" key="1">
    <source>
        <dbReference type="ARBA" id="ARBA00004132"/>
    </source>
</evidence>
<evidence type="ECO:0000256" key="6">
    <source>
        <dbReference type="PIRNR" id="PIRNR028921"/>
    </source>
</evidence>
<evidence type="ECO:0000256" key="4">
    <source>
        <dbReference type="ARBA" id="ARBA00022448"/>
    </source>
</evidence>
<dbReference type="SMART" id="SM00184">
    <property type="entry name" value="RING"/>
    <property type="match status" value="1"/>
</dbReference>
<evidence type="ECO:0000256" key="3">
    <source>
        <dbReference type="ARBA" id="ARBA00009582"/>
    </source>
</evidence>
<evidence type="ECO:0000256" key="9">
    <source>
        <dbReference type="SAM" id="MobiDB-lite"/>
    </source>
</evidence>
<keyword evidence="12" id="KW-1185">Reference proteome</keyword>
<dbReference type="Proteomes" id="UP000241769">
    <property type="component" value="Unassembled WGS sequence"/>
</dbReference>
<dbReference type="Gene3D" id="3.30.40.10">
    <property type="entry name" value="Zinc/RING finger domain, C3HC4 (zinc finger)"/>
    <property type="match status" value="1"/>
</dbReference>
<dbReference type="InterPro" id="IPR016902">
    <property type="entry name" value="Vps41"/>
</dbReference>
<keyword evidence="7" id="KW-0863">Zinc-finger</keyword>
<dbReference type="GO" id="GO:0034058">
    <property type="term" value="P:endosomal vesicle fusion"/>
    <property type="evidence" value="ECO:0007669"/>
    <property type="project" value="UniProtKB-UniRule"/>
</dbReference>
<evidence type="ECO:0000256" key="2">
    <source>
        <dbReference type="ARBA" id="ARBA00004603"/>
    </source>
</evidence>
<dbReference type="Pfam" id="PF23411">
    <property type="entry name" value="Beta-prop_Vps41"/>
    <property type="match status" value="1"/>
</dbReference>
<dbReference type="GO" id="GO:0005794">
    <property type="term" value="C:Golgi apparatus"/>
    <property type="evidence" value="ECO:0007669"/>
    <property type="project" value="UniProtKB-SubCell"/>
</dbReference>
<protein>
    <submittedName>
        <fullName evidence="11">Vacuolar protein sorting-associated protein</fullName>
    </submittedName>
</protein>
<dbReference type="PIRSF" id="PIRSF028921">
    <property type="entry name" value="VPS41"/>
    <property type="match status" value="1"/>
</dbReference>
<dbReference type="PROSITE" id="PS50236">
    <property type="entry name" value="CHCR"/>
    <property type="match status" value="1"/>
</dbReference>
<dbReference type="Gene3D" id="1.25.40.10">
    <property type="entry name" value="Tetratricopeptide repeat domain"/>
    <property type="match status" value="1"/>
</dbReference>
<evidence type="ECO:0000256" key="8">
    <source>
        <dbReference type="PROSITE-ProRule" id="PRU01006"/>
    </source>
</evidence>
<accession>A0A2P6NPI8</accession>
<evidence type="ECO:0000259" key="10">
    <source>
        <dbReference type="PROSITE" id="PS50089"/>
    </source>
</evidence>
<evidence type="ECO:0000313" key="11">
    <source>
        <dbReference type="EMBL" id="PRP85869.1"/>
    </source>
</evidence>
<evidence type="ECO:0000256" key="5">
    <source>
        <dbReference type="ARBA" id="ARBA00022927"/>
    </source>
</evidence>
<dbReference type="InterPro" id="IPR045111">
    <property type="entry name" value="Vps41/Vps8"/>
</dbReference>
<dbReference type="GO" id="GO:0008270">
    <property type="term" value="F:zinc ion binding"/>
    <property type="evidence" value="ECO:0007669"/>
    <property type="project" value="UniProtKB-KW"/>
</dbReference>
<feature type="repeat" description="CHCR" evidence="8">
    <location>
        <begin position="587"/>
        <end position="733"/>
    </location>
</feature>
<dbReference type="PANTHER" id="PTHR12616:SF1">
    <property type="entry name" value="VACUOLAR PROTEIN SORTING-ASSOCIATED PROTEIN 41 HOMOLOG"/>
    <property type="match status" value="1"/>
</dbReference>
<organism evidence="11 12">
    <name type="scientific">Planoprotostelium fungivorum</name>
    <dbReference type="NCBI Taxonomy" id="1890364"/>
    <lineage>
        <taxon>Eukaryota</taxon>
        <taxon>Amoebozoa</taxon>
        <taxon>Evosea</taxon>
        <taxon>Variosea</taxon>
        <taxon>Cavosteliida</taxon>
        <taxon>Cavosteliaceae</taxon>
        <taxon>Planoprotostelium</taxon>
    </lineage>
</organism>
<comment type="similarity">
    <text evidence="3 6">Belongs to the VPS41 family.</text>
</comment>
<feature type="domain" description="RING-type" evidence="10">
    <location>
        <begin position="812"/>
        <end position="859"/>
    </location>
</feature>
<feature type="region of interest" description="Disordered" evidence="9">
    <location>
        <begin position="1"/>
        <end position="42"/>
    </location>
</feature>
<dbReference type="Pfam" id="PF23556">
    <property type="entry name" value="TPR_Vps41"/>
    <property type="match status" value="1"/>
</dbReference>
<dbReference type="GO" id="GO:0030136">
    <property type="term" value="C:clathrin-coated vesicle"/>
    <property type="evidence" value="ECO:0007669"/>
    <property type="project" value="UniProtKB-SubCell"/>
</dbReference>
<dbReference type="SUPFAM" id="SSF57850">
    <property type="entry name" value="RING/U-box"/>
    <property type="match status" value="1"/>
</dbReference>